<evidence type="ECO:0000256" key="1">
    <source>
        <dbReference type="SAM" id="MobiDB-lite"/>
    </source>
</evidence>
<gene>
    <name evidence="2" type="ORF">GX302_12895</name>
</gene>
<dbReference type="InterPro" id="IPR026595">
    <property type="entry name" value="CHP04279"/>
</dbReference>
<sequence>MNKKTGMSEINCRKWKLSLVALIFIFSLISVSTAFSGKESGIVSIEKKGESIILADHGENPTEGGWITLSGGKEIQLPQPLNFTYYGVKKLDGEGAKIKIKQSNPKSIKGNNTELAFTYPYSTHPFYTEDQSVIMSFNGSSDFKKQDVEIYLIKGFDVRSTGEILIDLVDNETMSLEDAFNKGTNFSTPISATLDKNGDLAEPLTFDSLEPGYYGILITLADDKDKKDKFEKGEKSEKGEKTEKEKKSKMKKVILSATCFEVLDYELEMDAADTFEKGGDLEVNLSLKGAPAEGNFTYGAALIKKEAYRADINLSANGTKIGTDVFINEIGIARDLGINSTNYESKLNRNELSNNIQTLIGEGNGTISIGEENQNTLSLITLDLLPGDYLLFTGAYEPGKGIVGIGQKELTIFAAGTSQAEPEQDFEKGQNSKPDSDSSFWKNLRDRF</sequence>
<dbReference type="EMBL" id="JAAYQL010000077">
    <property type="protein sequence ID" value="NLK33674.1"/>
    <property type="molecule type" value="Genomic_DNA"/>
</dbReference>
<evidence type="ECO:0000313" key="3">
    <source>
        <dbReference type="Proteomes" id="UP000585579"/>
    </source>
</evidence>
<feature type="region of interest" description="Disordered" evidence="1">
    <location>
        <begin position="416"/>
        <end position="448"/>
    </location>
</feature>
<feature type="compositionally biased region" description="Basic and acidic residues" evidence="1">
    <location>
        <begin position="425"/>
        <end position="436"/>
    </location>
</feature>
<reference evidence="2 3" key="1">
    <citation type="journal article" date="2020" name="Biotechnol. Biofuels">
        <title>New insights from the biogas microbiome by comprehensive genome-resolved metagenomics of nearly 1600 species originating from multiple anaerobic digesters.</title>
        <authorList>
            <person name="Campanaro S."/>
            <person name="Treu L."/>
            <person name="Rodriguez-R L.M."/>
            <person name="Kovalovszki A."/>
            <person name="Ziels R.M."/>
            <person name="Maus I."/>
            <person name="Zhu X."/>
            <person name="Kougias P.G."/>
            <person name="Basile A."/>
            <person name="Luo G."/>
            <person name="Schluter A."/>
            <person name="Konstantinidis K.T."/>
            <person name="Angelidaki I."/>
        </authorList>
    </citation>
    <scope>NUCLEOTIDE SEQUENCE [LARGE SCALE GENOMIC DNA]</scope>
    <source>
        <strain evidence="2">AS22ysBPME_46</strain>
    </source>
</reference>
<dbReference type="NCBIfam" id="TIGR04279">
    <property type="entry name" value="TIGR04279 domain"/>
    <property type="match status" value="1"/>
</dbReference>
<evidence type="ECO:0000313" key="2">
    <source>
        <dbReference type="EMBL" id="NLK33674.1"/>
    </source>
</evidence>
<accession>A0A7K4AY90</accession>
<dbReference type="Proteomes" id="UP000585579">
    <property type="component" value="Unassembled WGS sequence"/>
</dbReference>
<proteinExistence type="predicted"/>
<dbReference type="AlphaFoldDB" id="A0A7K4AY90"/>
<name>A0A7K4AY90_9EURY</name>
<protein>
    <submittedName>
        <fullName evidence="2">TIGR04279 domain-containing protein</fullName>
    </submittedName>
</protein>
<organism evidence="2 3">
    <name type="scientific">Methanosarcina flavescens</name>
    <dbReference type="NCBI Taxonomy" id="1715806"/>
    <lineage>
        <taxon>Archaea</taxon>
        <taxon>Methanobacteriati</taxon>
        <taxon>Methanobacteriota</taxon>
        <taxon>Stenosarchaea group</taxon>
        <taxon>Methanomicrobia</taxon>
        <taxon>Methanosarcinales</taxon>
        <taxon>Methanosarcinaceae</taxon>
        <taxon>Methanosarcina</taxon>
    </lineage>
</organism>
<comment type="caution">
    <text evidence="2">The sequence shown here is derived from an EMBL/GenBank/DDBJ whole genome shotgun (WGS) entry which is preliminary data.</text>
</comment>